<gene>
    <name evidence="2" type="ORF">SAMN04489740_0610</name>
</gene>
<dbReference type="Pfam" id="PF08240">
    <property type="entry name" value="ADH_N"/>
    <property type="match status" value="1"/>
</dbReference>
<dbReference type="Gene3D" id="3.90.180.10">
    <property type="entry name" value="Medium-chain alcohol dehydrogenases, catalytic domain"/>
    <property type="match status" value="1"/>
</dbReference>
<dbReference type="AlphaFoldDB" id="A0A1H5FX64"/>
<dbReference type="InterPro" id="IPR020843">
    <property type="entry name" value="ER"/>
</dbReference>
<dbReference type="Pfam" id="PF13602">
    <property type="entry name" value="ADH_zinc_N_2"/>
    <property type="match status" value="1"/>
</dbReference>
<dbReference type="PANTHER" id="PTHR44013">
    <property type="entry name" value="ZINC-TYPE ALCOHOL DEHYDROGENASE-LIKE PROTEIN C16A3.02C"/>
    <property type="match status" value="1"/>
</dbReference>
<dbReference type="CDD" id="cd05289">
    <property type="entry name" value="MDR_like_2"/>
    <property type="match status" value="1"/>
</dbReference>
<protein>
    <submittedName>
        <fullName evidence="2">NADPH:quinone reductase</fullName>
    </submittedName>
</protein>
<sequence>MKAIRYHQFGGIEVLQAEELELPVPGPSQILVKVSATSFNPVDGHFRLGVLAEAIPTPLPITPGLDVAGTVVGLGKGVTGFQLDDLIIGMFPLNEHGGAAEYAVIAAEFVTAAPKTLPLADAAALPLTGLAARQAAIELANIQPGQSVLVNGAGGTVGSIVVQLAVDAGATVTAVSDPQHADRLLGYGTSEVISPLDLDAGPSAVGEPFDAVINHVRLTPEDLEKLTAYVADGGIAVSSAGAIPADPERAVRTANVWVTPNGSHLADLVARVEQGRIKLNIADRRPLLELHAVHEDAENDKLPGKTVLTLS</sequence>
<dbReference type="SUPFAM" id="SSF51735">
    <property type="entry name" value="NAD(P)-binding Rossmann-fold domains"/>
    <property type="match status" value="1"/>
</dbReference>
<dbReference type="SMART" id="SM00829">
    <property type="entry name" value="PKS_ER"/>
    <property type="match status" value="1"/>
</dbReference>
<evidence type="ECO:0000313" key="3">
    <source>
        <dbReference type="Proteomes" id="UP000182725"/>
    </source>
</evidence>
<name>A0A1H5FX64_9MICC</name>
<proteinExistence type="predicted"/>
<organism evidence="2 3">
    <name type="scientific">Arthrobacter alpinus</name>
    <dbReference type="NCBI Taxonomy" id="656366"/>
    <lineage>
        <taxon>Bacteria</taxon>
        <taxon>Bacillati</taxon>
        <taxon>Actinomycetota</taxon>
        <taxon>Actinomycetes</taxon>
        <taxon>Micrococcales</taxon>
        <taxon>Micrococcaceae</taxon>
        <taxon>Arthrobacter</taxon>
    </lineage>
</organism>
<dbReference type="Proteomes" id="UP000182725">
    <property type="component" value="Unassembled WGS sequence"/>
</dbReference>
<reference evidence="2 3" key="1">
    <citation type="submission" date="2016-10" db="EMBL/GenBank/DDBJ databases">
        <authorList>
            <person name="de Groot N.N."/>
        </authorList>
    </citation>
    <scope>NUCLEOTIDE SEQUENCE [LARGE SCALE GENOMIC DNA]</scope>
    <source>
        <strain evidence="2 3">DSM 22274</strain>
    </source>
</reference>
<evidence type="ECO:0000313" key="2">
    <source>
        <dbReference type="EMBL" id="SEE07764.1"/>
    </source>
</evidence>
<dbReference type="GO" id="GO:0016491">
    <property type="term" value="F:oxidoreductase activity"/>
    <property type="evidence" value="ECO:0007669"/>
    <property type="project" value="InterPro"/>
</dbReference>
<dbReference type="Gene3D" id="3.40.50.720">
    <property type="entry name" value="NAD(P)-binding Rossmann-like Domain"/>
    <property type="match status" value="1"/>
</dbReference>
<dbReference type="SUPFAM" id="SSF50129">
    <property type="entry name" value="GroES-like"/>
    <property type="match status" value="1"/>
</dbReference>
<dbReference type="InterPro" id="IPR013154">
    <property type="entry name" value="ADH-like_N"/>
</dbReference>
<dbReference type="EMBL" id="FNTV01000001">
    <property type="protein sequence ID" value="SEE07764.1"/>
    <property type="molecule type" value="Genomic_DNA"/>
</dbReference>
<dbReference type="InterPro" id="IPR052733">
    <property type="entry name" value="Chloroplast_QOR"/>
</dbReference>
<dbReference type="PANTHER" id="PTHR44013:SF1">
    <property type="entry name" value="ZINC-TYPE ALCOHOL DEHYDROGENASE-LIKE PROTEIN C16A3.02C"/>
    <property type="match status" value="1"/>
</dbReference>
<evidence type="ECO:0000259" key="1">
    <source>
        <dbReference type="SMART" id="SM00829"/>
    </source>
</evidence>
<dbReference type="RefSeq" id="WP_074713077.1">
    <property type="nucleotide sequence ID" value="NZ_FNTV01000001.1"/>
</dbReference>
<dbReference type="InterPro" id="IPR036291">
    <property type="entry name" value="NAD(P)-bd_dom_sf"/>
</dbReference>
<accession>A0A1H5FX64</accession>
<dbReference type="InterPro" id="IPR011032">
    <property type="entry name" value="GroES-like_sf"/>
</dbReference>
<feature type="domain" description="Enoyl reductase (ER)" evidence="1">
    <location>
        <begin position="10"/>
        <end position="308"/>
    </location>
</feature>